<feature type="domain" description="SHSP" evidence="5">
    <location>
        <begin position="52"/>
        <end position="165"/>
    </location>
</feature>
<sequence length="192" mass="21579">MLSCGSLQTCRSCRQPVNPWPGSSLGFLGLWHQLDFVKRIHRLLEQEEKVVWQRNRSRNGQEARGGEAGLAVSLGVRKFSPEQLSVKVVGRKVLVSGRWEERREEGADGCCSYRREEFEREYVLPEGVDEQALSCSLSHEGVLHIQAPLRTLAAGRERIVSISLTPHPATPAQPSPDTQRPAQEEEEDRKKG</sequence>
<gene>
    <name evidence="6" type="primary">LOC103189180</name>
</gene>
<dbReference type="GO" id="GO:0005634">
    <property type="term" value="C:nucleus"/>
    <property type="evidence" value="ECO:0007669"/>
    <property type="project" value="TreeGrafter"/>
</dbReference>
<dbReference type="GeneTree" id="ENSGT00670000098179"/>
<evidence type="ECO:0000259" key="5">
    <source>
        <dbReference type="PROSITE" id="PS01031"/>
    </source>
</evidence>
<dbReference type="GO" id="GO:0009408">
    <property type="term" value="P:response to heat"/>
    <property type="evidence" value="ECO:0007669"/>
    <property type="project" value="TreeGrafter"/>
</dbReference>
<dbReference type="PANTHER" id="PTHR45640:SF2">
    <property type="entry name" value="HEAT SHOCK PROTEIN BETA-11-RELATED"/>
    <property type="match status" value="1"/>
</dbReference>
<evidence type="ECO:0000313" key="7">
    <source>
        <dbReference type="Proteomes" id="UP000314986"/>
    </source>
</evidence>
<name>A0A4W3HAL8_CALMI</name>
<dbReference type="InterPro" id="IPR001436">
    <property type="entry name" value="Alpha-crystallin/sHSP_animal"/>
</dbReference>
<reference evidence="7" key="2">
    <citation type="journal article" date="2007" name="PLoS Biol.">
        <title>Survey sequencing and comparative analysis of the elephant shark (Callorhinchus milii) genome.</title>
        <authorList>
            <person name="Venkatesh B."/>
            <person name="Kirkness E.F."/>
            <person name="Loh Y.H."/>
            <person name="Halpern A.L."/>
            <person name="Lee A.P."/>
            <person name="Johnson J."/>
            <person name="Dandona N."/>
            <person name="Viswanathan L.D."/>
            <person name="Tay A."/>
            <person name="Venter J.C."/>
            <person name="Strausberg R.L."/>
            <person name="Brenner S."/>
        </authorList>
    </citation>
    <scope>NUCLEOTIDE SEQUENCE [LARGE SCALE GENOMIC DNA]</scope>
</reference>
<dbReference type="Ensembl" id="ENSCMIT00000007104.1">
    <property type="protein sequence ID" value="ENSCMIP00000006889.1"/>
    <property type="gene ID" value="ENSCMIG00000003854.1"/>
</dbReference>
<evidence type="ECO:0000256" key="2">
    <source>
        <dbReference type="PROSITE-ProRule" id="PRU00285"/>
    </source>
</evidence>
<evidence type="ECO:0000256" key="3">
    <source>
        <dbReference type="RuleBase" id="RU003616"/>
    </source>
</evidence>
<dbReference type="InterPro" id="IPR008978">
    <property type="entry name" value="HSP20-like_chaperone"/>
</dbReference>
<dbReference type="SUPFAM" id="SSF49764">
    <property type="entry name" value="HSP20-like chaperones"/>
    <property type="match status" value="1"/>
</dbReference>
<keyword evidence="7" id="KW-1185">Reference proteome</keyword>
<keyword evidence="1" id="KW-0346">Stress response</keyword>
<dbReference type="STRING" id="7868.ENSCMIP00000006889"/>
<dbReference type="CDD" id="cd06526">
    <property type="entry name" value="metazoan_ACD"/>
    <property type="match status" value="1"/>
</dbReference>
<dbReference type="OrthoDB" id="8946669at2759"/>
<dbReference type="KEGG" id="cmk:103189180"/>
<dbReference type="GeneID" id="103189180"/>
<feature type="region of interest" description="Disordered" evidence="4">
    <location>
        <begin position="161"/>
        <end position="192"/>
    </location>
</feature>
<evidence type="ECO:0000313" key="6">
    <source>
        <dbReference type="Ensembl" id="ENSCMIP00000006889.1"/>
    </source>
</evidence>
<organism evidence="6 7">
    <name type="scientific">Callorhinchus milii</name>
    <name type="common">Ghost shark</name>
    <dbReference type="NCBI Taxonomy" id="7868"/>
    <lineage>
        <taxon>Eukaryota</taxon>
        <taxon>Metazoa</taxon>
        <taxon>Chordata</taxon>
        <taxon>Craniata</taxon>
        <taxon>Vertebrata</taxon>
        <taxon>Chondrichthyes</taxon>
        <taxon>Holocephali</taxon>
        <taxon>Chimaeriformes</taxon>
        <taxon>Callorhinchidae</taxon>
        <taxon>Callorhinchus</taxon>
    </lineage>
</organism>
<dbReference type="InParanoid" id="A0A4W3HAL8"/>
<evidence type="ECO:0000256" key="1">
    <source>
        <dbReference type="ARBA" id="ARBA00023016"/>
    </source>
</evidence>
<dbReference type="GO" id="GO:0005737">
    <property type="term" value="C:cytoplasm"/>
    <property type="evidence" value="ECO:0007669"/>
    <property type="project" value="TreeGrafter"/>
</dbReference>
<dbReference type="Proteomes" id="UP000314986">
    <property type="component" value="Unassembled WGS sequence"/>
</dbReference>
<dbReference type="GO" id="GO:0051082">
    <property type="term" value="F:unfolded protein binding"/>
    <property type="evidence" value="ECO:0007669"/>
    <property type="project" value="TreeGrafter"/>
</dbReference>
<accession>A0A4W3HAL8</accession>
<reference evidence="7" key="3">
    <citation type="journal article" date="2014" name="Nature">
        <title>Elephant shark genome provides unique insights into gnathostome evolution.</title>
        <authorList>
            <consortium name="International Elephant Shark Genome Sequencing Consortium"/>
            <person name="Venkatesh B."/>
            <person name="Lee A.P."/>
            <person name="Ravi V."/>
            <person name="Maurya A.K."/>
            <person name="Lian M.M."/>
            <person name="Swann J.B."/>
            <person name="Ohta Y."/>
            <person name="Flajnik M.F."/>
            <person name="Sutoh Y."/>
            <person name="Kasahara M."/>
            <person name="Hoon S."/>
            <person name="Gangu V."/>
            <person name="Roy S.W."/>
            <person name="Irimia M."/>
            <person name="Korzh V."/>
            <person name="Kondrychyn I."/>
            <person name="Lim Z.W."/>
            <person name="Tay B.H."/>
            <person name="Tohari S."/>
            <person name="Kong K.W."/>
            <person name="Ho S."/>
            <person name="Lorente-Galdos B."/>
            <person name="Quilez J."/>
            <person name="Marques-Bonet T."/>
            <person name="Raney B.J."/>
            <person name="Ingham P.W."/>
            <person name="Tay A."/>
            <person name="Hillier L.W."/>
            <person name="Minx P."/>
            <person name="Boehm T."/>
            <person name="Wilson R.K."/>
            <person name="Brenner S."/>
            <person name="Warren W.C."/>
        </authorList>
    </citation>
    <scope>NUCLEOTIDE SEQUENCE [LARGE SCALE GENOMIC DNA]</scope>
</reference>
<dbReference type="RefSeq" id="XP_007907692.1">
    <property type="nucleotide sequence ID" value="XM_007909501.2"/>
</dbReference>
<comment type="similarity">
    <text evidence="2 3">Belongs to the small heat shock protein (HSP20) family.</text>
</comment>
<protein>
    <submittedName>
        <fullName evidence="6">Heat shock protein beta-11-like</fullName>
    </submittedName>
</protein>
<proteinExistence type="inferred from homology"/>
<dbReference type="PANTHER" id="PTHR45640">
    <property type="entry name" value="HEAT SHOCK PROTEIN HSP-12.2-RELATED"/>
    <property type="match status" value="1"/>
</dbReference>
<reference evidence="7" key="1">
    <citation type="journal article" date="2006" name="Science">
        <title>Ancient noncoding elements conserved in the human genome.</title>
        <authorList>
            <person name="Venkatesh B."/>
            <person name="Kirkness E.F."/>
            <person name="Loh Y.H."/>
            <person name="Halpern A.L."/>
            <person name="Lee A.P."/>
            <person name="Johnson J."/>
            <person name="Dandona N."/>
            <person name="Viswanathan L.D."/>
            <person name="Tay A."/>
            <person name="Venter J.C."/>
            <person name="Strausberg R.L."/>
            <person name="Brenner S."/>
        </authorList>
    </citation>
    <scope>NUCLEOTIDE SEQUENCE [LARGE SCALE GENOMIC DNA]</scope>
</reference>
<dbReference type="InterPro" id="IPR002068">
    <property type="entry name" value="A-crystallin/Hsp20_dom"/>
</dbReference>
<dbReference type="OMA" id="HHEVHRE"/>
<reference evidence="6" key="4">
    <citation type="submission" date="2025-08" db="UniProtKB">
        <authorList>
            <consortium name="Ensembl"/>
        </authorList>
    </citation>
    <scope>IDENTIFICATION</scope>
</reference>
<evidence type="ECO:0000256" key="4">
    <source>
        <dbReference type="SAM" id="MobiDB-lite"/>
    </source>
</evidence>
<reference evidence="6" key="5">
    <citation type="submission" date="2025-09" db="UniProtKB">
        <authorList>
            <consortium name="Ensembl"/>
        </authorList>
    </citation>
    <scope>IDENTIFICATION</scope>
</reference>
<dbReference type="GO" id="GO:0042026">
    <property type="term" value="P:protein refolding"/>
    <property type="evidence" value="ECO:0007669"/>
    <property type="project" value="TreeGrafter"/>
</dbReference>
<dbReference type="Gene3D" id="2.60.40.790">
    <property type="match status" value="1"/>
</dbReference>
<dbReference type="AlphaFoldDB" id="A0A4W3HAL8"/>
<dbReference type="Pfam" id="PF00011">
    <property type="entry name" value="HSP20"/>
    <property type="match status" value="1"/>
</dbReference>
<dbReference type="PROSITE" id="PS01031">
    <property type="entry name" value="SHSP"/>
    <property type="match status" value="1"/>
</dbReference>